<organism evidence="5 6">
    <name type="scientific">Halomicrobium zhouii</name>
    <dbReference type="NCBI Taxonomy" id="767519"/>
    <lineage>
        <taxon>Archaea</taxon>
        <taxon>Methanobacteriati</taxon>
        <taxon>Methanobacteriota</taxon>
        <taxon>Stenosarchaea group</taxon>
        <taxon>Halobacteria</taxon>
        <taxon>Halobacteriales</taxon>
        <taxon>Haloarculaceae</taxon>
        <taxon>Halomicrobium</taxon>
    </lineage>
</organism>
<feature type="transmembrane region" description="Helical" evidence="1">
    <location>
        <begin position="21"/>
        <end position="43"/>
    </location>
</feature>
<feature type="transmembrane region" description="Helical" evidence="1">
    <location>
        <begin position="49"/>
        <end position="70"/>
    </location>
</feature>
<sequence length="293" mass="31164">MGSGDGRIARFRHGQYTGENRCLPCTVVNVCIAFGLALTVQAATFRLDVPVLAVPASAAVLVVGLGTIYLRGYLVPGTPTLTERYVPDWLLAAFGKEHDTTGLVGTGDSDQSVQHEQEAAVDVESTLLEGGVLTESEDGTELQLTTEADRSVDEAVAVLRTEDVTRARLLDVLAVSRGDVVFEEHGAAFRAYCDGTPVGTWESRSAFLADVAGAAVLADRLPEWDDLRVDQRGELLNGLRLYLTTCPACSGPLSFGTDTVESCCSTREVAAVTCDDCGARVYESDPVESDPAE</sequence>
<dbReference type="EMBL" id="FOZK01000002">
    <property type="protein sequence ID" value="SFS03750.1"/>
    <property type="molecule type" value="Genomic_DNA"/>
</dbReference>
<dbReference type="Proteomes" id="UP000199062">
    <property type="component" value="Unassembled WGS sequence"/>
</dbReference>
<dbReference type="InterPro" id="IPR058674">
    <property type="entry name" value="DUF8054_N"/>
</dbReference>
<dbReference type="AlphaFoldDB" id="A0A1I6LKB7"/>
<name>A0A1I6LKB7_9EURY</name>
<evidence type="ECO:0000313" key="6">
    <source>
        <dbReference type="Proteomes" id="UP000199062"/>
    </source>
</evidence>
<reference evidence="5 6" key="1">
    <citation type="submission" date="2016-10" db="EMBL/GenBank/DDBJ databases">
        <authorList>
            <person name="de Groot N.N."/>
        </authorList>
    </citation>
    <scope>NUCLEOTIDE SEQUENCE [LARGE SCALE GENOMIC DNA]</scope>
    <source>
        <strain evidence="5 6">CGMCC 1.10457</strain>
    </source>
</reference>
<dbReference type="Pfam" id="PF26237">
    <property type="entry name" value="DUF8054_C"/>
    <property type="match status" value="1"/>
</dbReference>
<dbReference type="Pfam" id="PF26236">
    <property type="entry name" value="DUF8054_N"/>
    <property type="match status" value="1"/>
</dbReference>
<evidence type="ECO:0000259" key="3">
    <source>
        <dbReference type="Pfam" id="PF26237"/>
    </source>
</evidence>
<dbReference type="OrthoDB" id="292134at2157"/>
<dbReference type="Pfam" id="PF26238">
    <property type="entry name" value="DUF8054_M"/>
    <property type="match status" value="1"/>
</dbReference>
<keyword evidence="6" id="KW-1185">Reference proteome</keyword>
<gene>
    <name evidence="5" type="ORF">SAMN05216559_2829</name>
</gene>
<dbReference type="InterPro" id="IPR058675">
    <property type="entry name" value="DUF8054_C"/>
</dbReference>
<protein>
    <submittedName>
        <fullName evidence="5">Uncharacterized protein</fullName>
    </submittedName>
</protein>
<proteinExistence type="predicted"/>
<keyword evidence="1" id="KW-0472">Membrane</keyword>
<dbReference type="InterPro" id="IPR058775">
    <property type="entry name" value="DUF8054_M"/>
</dbReference>
<evidence type="ECO:0000256" key="1">
    <source>
        <dbReference type="SAM" id="Phobius"/>
    </source>
</evidence>
<evidence type="ECO:0000259" key="4">
    <source>
        <dbReference type="Pfam" id="PF26238"/>
    </source>
</evidence>
<dbReference type="RefSeq" id="WP_089817134.1">
    <property type="nucleotide sequence ID" value="NZ_FOZK01000002.1"/>
</dbReference>
<accession>A0A1I6LKB7</accession>
<feature type="domain" description="DUF8054" evidence="4">
    <location>
        <begin position="122"/>
        <end position="241"/>
    </location>
</feature>
<evidence type="ECO:0000313" key="5">
    <source>
        <dbReference type="EMBL" id="SFS03750.1"/>
    </source>
</evidence>
<keyword evidence="1" id="KW-1133">Transmembrane helix</keyword>
<keyword evidence="1" id="KW-0812">Transmembrane</keyword>
<feature type="domain" description="DUF8054" evidence="3">
    <location>
        <begin position="245"/>
        <end position="283"/>
    </location>
</feature>
<feature type="domain" description="DUF8054" evidence="2">
    <location>
        <begin position="9"/>
        <end position="97"/>
    </location>
</feature>
<evidence type="ECO:0000259" key="2">
    <source>
        <dbReference type="Pfam" id="PF26236"/>
    </source>
</evidence>